<sequence length="120" mass="13632">MSGADAEDVEQAQLGARLREVREYLNLSQQYVADKTGIPRSAVSDIERGQRKVDSLELKKLSRLYMHPVGYFLGEEDTGDDVRALARAVTDLTDGDRAEVVRFAQFLRFSAEAEQRKQRR</sequence>
<reference evidence="2 3" key="1">
    <citation type="submission" date="2019-10" db="EMBL/GenBank/DDBJ databases">
        <title>Whole genome shotgun sequence of Acrocarpospora pleiomorpha NBRC 16267.</title>
        <authorList>
            <person name="Ichikawa N."/>
            <person name="Kimura A."/>
            <person name="Kitahashi Y."/>
            <person name="Komaki H."/>
            <person name="Oguchi A."/>
        </authorList>
    </citation>
    <scope>NUCLEOTIDE SEQUENCE [LARGE SCALE GENOMIC DNA]</scope>
    <source>
        <strain evidence="2 3">NBRC 16267</strain>
    </source>
</reference>
<dbReference type="InterPro" id="IPR001387">
    <property type="entry name" value="Cro/C1-type_HTH"/>
</dbReference>
<dbReference type="PROSITE" id="PS50943">
    <property type="entry name" value="HTH_CROC1"/>
    <property type="match status" value="1"/>
</dbReference>
<feature type="domain" description="HTH cro/C1-type" evidence="1">
    <location>
        <begin position="18"/>
        <end position="72"/>
    </location>
</feature>
<dbReference type="Proteomes" id="UP000377595">
    <property type="component" value="Unassembled WGS sequence"/>
</dbReference>
<dbReference type="InterPro" id="IPR052345">
    <property type="entry name" value="Rad_response_metalloprotease"/>
</dbReference>
<protein>
    <recommendedName>
        <fullName evidence="1">HTH cro/C1-type domain-containing protein</fullName>
    </recommendedName>
</protein>
<dbReference type="InterPro" id="IPR010982">
    <property type="entry name" value="Lambda_DNA-bd_dom_sf"/>
</dbReference>
<dbReference type="GO" id="GO:0003677">
    <property type="term" value="F:DNA binding"/>
    <property type="evidence" value="ECO:0007669"/>
    <property type="project" value="InterPro"/>
</dbReference>
<accession>A0A5M3XUD8</accession>
<name>A0A5M3XUD8_9ACTN</name>
<dbReference type="EMBL" id="BLAF01000038">
    <property type="protein sequence ID" value="GES23131.1"/>
    <property type="molecule type" value="Genomic_DNA"/>
</dbReference>
<comment type="caution">
    <text evidence="2">The sequence shown here is derived from an EMBL/GenBank/DDBJ whole genome shotgun (WGS) entry which is preliminary data.</text>
</comment>
<evidence type="ECO:0000313" key="2">
    <source>
        <dbReference type="EMBL" id="GES23131.1"/>
    </source>
</evidence>
<dbReference type="SMART" id="SM00530">
    <property type="entry name" value="HTH_XRE"/>
    <property type="match status" value="1"/>
</dbReference>
<evidence type="ECO:0000259" key="1">
    <source>
        <dbReference type="PROSITE" id="PS50943"/>
    </source>
</evidence>
<dbReference type="PANTHER" id="PTHR43236:SF1">
    <property type="entry name" value="BLL7220 PROTEIN"/>
    <property type="match status" value="1"/>
</dbReference>
<dbReference type="AlphaFoldDB" id="A0A5M3XUD8"/>
<proteinExistence type="predicted"/>
<organism evidence="2 3">
    <name type="scientific">Acrocarpospora pleiomorpha</name>
    <dbReference type="NCBI Taxonomy" id="90975"/>
    <lineage>
        <taxon>Bacteria</taxon>
        <taxon>Bacillati</taxon>
        <taxon>Actinomycetota</taxon>
        <taxon>Actinomycetes</taxon>
        <taxon>Streptosporangiales</taxon>
        <taxon>Streptosporangiaceae</taxon>
        <taxon>Acrocarpospora</taxon>
    </lineage>
</organism>
<dbReference type="RefSeq" id="WP_155348044.1">
    <property type="nucleotide sequence ID" value="NZ_BAAAHM010000039.1"/>
</dbReference>
<dbReference type="SUPFAM" id="SSF47413">
    <property type="entry name" value="lambda repressor-like DNA-binding domains"/>
    <property type="match status" value="1"/>
</dbReference>
<gene>
    <name evidence="2" type="ORF">Aple_060300</name>
</gene>
<dbReference type="CDD" id="cd00093">
    <property type="entry name" value="HTH_XRE"/>
    <property type="match status" value="1"/>
</dbReference>
<dbReference type="Pfam" id="PF01381">
    <property type="entry name" value="HTH_3"/>
    <property type="match status" value="1"/>
</dbReference>
<dbReference type="PANTHER" id="PTHR43236">
    <property type="entry name" value="ANTITOXIN HIGA1"/>
    <property type="match status" value="1"/>
</dbReference>
<dbReference type="Gene3D" id="1.10.260.40">
    <property type="entry name" value="lambda repressor-like DNA-binding domains"/>
    <property type="match status" value="1"/>
</dbReference>
<keyword evidence="3" id="KW-1185">Reference proteome</keyword>
<dbReference type="OrthoDB" id="9794834at2"/>
<evidence type="ECO:0000313" key="3">
    <source>
        <dbReference type="Proteomes" id="UP000377595"/>
    </source>
</evidence>